<dbReference type="EMBL" id="JBEZAM010000038">
    <property type="protein sequence ID" value="MEU7296207.1"/>
    <property type="molecule type" value="Genomic_DNA"/>
</dbReference>
<dbReference type="PANTHER" id="PTHR32015:SF1">
    <property type="entry name" value="LIPASE"/>
    <property type="match status" value="1"/>
</dbReference>
<sequence>MIRNLSRSLSTLLLALMPLLPTSGPTFAADGRHRAVQPDPVVFVHGWNSDGSTWRTMADRFRADGWPTGHLDQWTYDATRSNATTAEQLAEEIERVLDATGAAKVDVVTHSMGALSSRHYLKNLGGTSRVDAWVSLAGPNHGTDVARLCGGDPCVEMRPGSDFLNMLNAGDETPGPLRYATWRSPCDMVISPRDSVALSGADNSTTACLGHSELHTDQAVYEEVKKHIR</sequence>
<proteinExistence type="predicted"/>
<dbReference type="SUPFAM" id="SSF53474">
    <property type="entry name" value="alpha/beta-Hydrolases"/>
    <property type="match status" value="1"/>
</dbReference>
<keyword evidence="1" id="KW-0732">Signal</keyword>
<protein>
    <submittedName>
        <fullName evidence="2">Triacylglycerol lipase</fullName>
    </submittedName>
</protein>
<dbReference type="Pfam" id="PF01674">
    <property type="entry name" value="Lipase_2"/>
    <property type="match status" value="1"/>
</dbReference>
<evidence type="ECO:0000313" key="3">
    <source>
        <dbReference type="Proteomes" id="UP001551210"/>
    </source>
</evidence>
<keyword evidence="3" id="KW-1185">Reference proteome</keyword>
<gene>
    <name evidence="2" type="ORF">AB0A76_23835</name>
</gene>
<dbReference type="InterPro" id="IPR002918">
    <property type="entry name" value="Lipase_EstA/Esterase_EstB"/>
</dbReference>
<feature type="signal peptide" evidence="1">
    <location>
        <begin position="1"/>
        <end position="28"/>
    </location>
</feature>
<dbReference type="InterPro" id="IPR029058">
    <property type="entry name" value="AB_hydrolase_fold"/>
</dbReference>
<dbReference type="Gene3D" id="3.40.50.1820">
    <property type="entry name" value="alpha/beta hydrolase"/>
    <property type="match status" value="1"/>
</dbReference>
<dbReference type="PANTHER" id="PTHR32015">
    <property type="entry name" value="FASTING INDUCED LIPASE"/>
    <property type="match status" value="1"/>
</dbReference>
<name>A0ABV3D164_STREX</name>
<evidence type="ECO:0000313" key="2">
    <source>
        <dbReference type="EMBL" id="MEU7296207.1"/>
    </source>
</evidence>
<comment type="caution">
    <text evidence="2">The sequence shown here is derived from an EMBL/GenBank/DDBJ whole genome shotgun (WGS) entry which is preliminary data.</text>
</comment>
<organism evidence="2 3">
    <name type="scientific">Streptomyces exfoliatus</name>
    <name type="common">Streptomyces hydrogenans</name>
    <dbReference type="NCBI Taxonomy" id="1905"/>
    <lineage>
        <taxon>Bacteria</taxon>
        <taxon>Bacillati</taxon>
        <taxon>Actinomycetota</taxon>
        <taxon>Actinomycetes</taxon>
        <taxon>Kitasatosporales</taxon>
        <taxon>Streptomycetaceae</taxon>
        <taxon>Streptomyces</taxon>
    </lineage>
</organism>
<reference evidence="2 3" key="1">
    <citation type="submission" date="2024-06" db="EMBL/GenBank/DDBJ databases">
        <title>The Natural Products Discovery Center: Release of the First 8490 Sequenced Strains for Exploring Actinobacteria Biosynthetic Diversity.</title>
        <authorList>
            <person name="Kalkreuter E."/>
            <person name="Kautsar S.A."/>
            <person name="Yang D."/>
            <person name="Bader C.D."/>
            <person name="Teijaro C.N."/>
            <person name="Fluegel L."/>
            <person name="Davis C.M."/>
            <person name="Simpson J.R."/>
            <person name="Lauterbach L."/>
            <person name="Steele A.D."/>
            <person name="Gui C."/>
            <person name="Meng S."/>
            <person name="Li G."/>
            <person name="Viehrig K."/>
            <person name="Ye F."/>
            <person name="Su P."/>
            <person name="Kiefer A.F."/>
            <person name="Nichols A."/>
            <person name="Cepeda A.J."/>
            <person name="Yan W."/>
            <person name="Fan B."/>
            <person name="Jiang Y."/>
            <person name="Adhikari A."/>
            <person name="Zheng C.-J."/>
            <person name="Schuster L."/>
            <person name="Cowan T.M."/>
            <person name="Smanski M.J."/>
            <person name="Chevrette M.G."/>
            <person name="De Carvalho L.P.S."/>
            <person name="Shen B."/>
        </authorList>
    </citation>
    <scope>NUCLEOTIDE SEQUENCE [LARGE SCALE GENOMIC DNA]</scope>
    <source>
        <strain evidence="2 3">NPDC045705</strain>
    </source>
</reference>
<accession>A0ABV3D164</accession>
<evidence type="ECO:0000256" key="1">
    <source>
        <dbReference type="SAM" id="SignalP"/>
    </source>
</evidence>
<dbReference type="Proteomes" id="UP001551210">
    <property type="component" value="Unassembled WGS sequence"/>
</dbReference>
<feature type="chain" id="PRO_5046043386" evidence="1">
    <location>
        <begin position="29"/>
        <end position="229"/>
    </location>
</feature>